<evidence type="ECO:0000313" key="2">
    <source>
        <dbReference type="EMBL" id="OIQ89432.1"/>
    </source>
</evidence>
<dbReference type="InterPro" id="IPR036065">
    <property type="entry name" value="BolA-like_sf"/>
</dbReference>
<dbReference type="PANTHER" id="PTHR46229">
    <property type="entry name" value="BOLA TRANSCRIPTION REGULATOR"/>
    <property type="match status" value="1"/>
</dbReference>
<gene>
    <name evidence="2" type="ORF">GALL_286960</name>
</gene>
<dbReference type="PANTHER" id="PTHR46229:SF2">
    <property type="entry name" value="BOLA-LIKE PROTEIN 1"/>
    <property type="match status" value="1"/>
</dbReference>
<sequence length="79" mass="8916">MKVTPEMVKNYIQQGLDCEHIHVDGDGRHFEAVIVSKEFAGLGMLKQHQLVYKVLGDRMGPIHALSMKTLTPEQWANQA</sequence>
<dbReference type="SUPFAM" id="SSF82657">
    <property type="entry name" value="BolA-like"/>
    <property type="match status" value="1"/>
</dbReference>
<name>A0A1J5R0K5_9ZZZZ</name>
<evidence type="ECO:0000256" key="1">
    <source>
        <dbReference type="ARBA" id="ARBA00005578"/>
    </source>
</evidence>
<dbReference type="AlphaFoldDB" id="A0A1J5R0K5"/>
<reference evidence="2" key="1">
    <citation type="submission" date="2016-10" db="EMBL/GenBank/DDBJ databases">
        <title>Sequence of Gallionella enrichment culture.</title>
        <authorList>
            <person name="Poehlein A."/>
            <person name="Muehling M."/>
            <person name="Daniel R."/>
        </authorList>
    </citation>
    <scope>NUCLEOTIDE SEQUENCE</scope>
</reference>
<proteinExistence type="inferred from homology"/>
<dbReference type="InterPro" id="IPR050961">
    <property type="entry name" value="BolA/IbaG_stress_morph_reg"/>
</dbReference>
<organism evidence="2">
    <name type="scientific">mine drainage metagenome</name>
    <dbReference type="NCBI Taxonomy" id="410659"/>
    <lineage>
        <taxon>unclassified sequences</taxon>
        <taxon>metagenomes</taxon>
        <taxon>ecological metagenomes</taxon>
    </lineage>
</organism>
<dbReference type="EMBL" id="MLJW01000331">
    <property type="protein sequence ID" value="OIQ89432.1"/>
    <property type="molecule type" value="Genomic_DNA"/>
</dbReference>
<comment type="caution">
    <text evidence="2">The sequence shown here is derived from an EMBL/GenBank/DDBJ whole genome shotgun (WGS) entry which is preliminary data.</text>
</comment>
<dbReference type="PIRSF" id="PIRSF003113">
    <property type="entry name" value="BolA"/>
    <property type="match status" value="1"/>
</dbReference>
<protein>
    <submittedName>
        <fullName evidence="2">Transcriptional regulator BolA</fullName>
    </submittedName>
</protein>
<dbReference type="InterPro" id="IPR002634">
    <property type="entry name" value="BolA"/>
</dbReference>
<dbReference type="Gene3D" id="3.30.300.90">
    <property type="entry name" value="BolA-like"/>
    <property type="match status" value="1"/>
</dbReference>
<accession>A0A1J5R0K5</accession>
<comment type="similarity">
    <text evidence="1">Belongs to the BolA/IbaG family.</text>
</comment>
<dbReference type="Pfam" id="PF01722">
    <property type="entry name" value="BolA"/>
    <property type="match status" value="1"/>
</dbReference>